<feature type="domain" description="YgjP-like metallopeptidase" evidence="1">
    <location>
        <begin position="37"/>
        <end position="233"/>
    </location>
</feature>
<comment type="caution">
    <text evidence="2">The sequence shown here is derived from an EMBL/GenBank/DDBJ whole genome shotgun (WGS) entry which is preliminary data.</text>
</comment>
<dbReference type="InterPro" id="IPR053136">
    <property type="entry name" value="UTP_pyrophosphatase-like"/>
</dbReference>
<dbReference type="Pfam" id="PF01863">
    <property type="entry name" value="YgjP-like"/>
    <property type="match status" value="1"/>
</dbReference>
<dbReference type="Gene3D" id="3.30.2010.10">
    <property type="entry name" value="Metalloproteases ('zincins'), catalytic domain"/>
    <property type="match status" value="1"/>
</dbReference>
<keyword evidence="3" id="KW-1185">Reference proteome</keyword>
<reference evidence="2 3" key="1">
    <citation type="submission" date="2020-08" db="EMBL/GenBank/DDBJ databases">
        <title>Genomic Encyclopedia of Type Strains, Phase IV (KMG-IV): sequencing the most valuable type-strain genomes for metagenomic binning, comparative biology and taxonomic classification.</title>
        <authorList>
            <person name="Goeker M."/>
        </authorList>
    </citation>
    <scope>NUCLEOTIDE SEQUENCE [LARGE SCALE GENOMIC DNA]</scope>
    <source>
        <strain evidence="2 3">DSM 27057</strain>
    </source>
</reference>
<sequence>MLDWLLRGQKEEHPSIELNGRRVPIAIRRLPQSRRMTMRLAPDGSEVRIAMPKWGRTQDAVDFANLRADWLAAQLARHTPKVELAPGGVILFAGAPHRIAHSPGSTRRVVCEGGVIHLGGALDSLAPRLTRWIQAQAREHFTQDLAFYCARAGVPVPPLALSGAQARWGSCSARGSVRLNWRLMMAPDSVRRAVVAHEVTHLVHFNHSPAFHALLAQLFEGSIEETNRWLKRHGRSLYTPLG</sequence>
<evidence type="ECO:0000313" key="3">
    <source>
        <dbReference type="Proteomes" id="UP000548867"/>
    </source>
</evidence>
<dbReference type="EMBL" id="JACIDX010000004">
    <property type="protein sequence ID" value="MBB3954309.1"/>
    <property type="molecule type" value="Genomic_DNA"/>
</dbReference>
<dbReference type="PANTHER" id="PTHR30399">
    <property type="entry name" value="UNCHARACTERIZED PROTEIN YGJP"/>
    <property type="match status" value="1"/>
</dbReference>
<gene>
    <name evidence="2" type="ORF">GGR38_001236</name>
</gene>
<dbReference type="Proteomes" id="UP000548867">
    <property type="component" value="Unassembled WGS sequence"/>
</dbReference>
<protein>
    <recommendedName>
        <fullName evidence="1">YgjP-like metallopeptidase domain-containing protein</fullName>
    </recommendedName>
</protein>
<evidence type="ECO:0000259" key="1">
    <source>
        <dbReference type="Pfam" id="PF01863"/>
    </source>
</evidence>
<proteinExistence type="predicted"/>
<dbReference type="InterPro" id="IPR002725">
    <property type="entry name" value="YgjP-like_metallopeptidase"/>
</dbReference>
<name>A0A7W6G544_9SPHN</name>
<dbReference type="PANTHER" id="PTHR30399:SF1">
    <property type="entry name" value="UTP PYROPHOSPHATASE"/>
    <property type="match status" value="1"/>
</dbReference>
<dbReference type="RefSeq" id="WP_183623716.1">
    <property type="nucleotide sequence ID" value="NZ_JACIDX010000004.1"/>
</dbReference>
<accession>A0A7W6G544</accession>
<organism evidence="2 3">
    <name type="scientific">Novosphingobium sediminicola</name>
    <dbReference type="NCBI Taxonomy" id="563162"/>
    <lineage>
        <taxon>Bacteria</taxon>
        <taxon>Pseudomonadati</taxon>
        <taxon>Pseudomonadota</taxon>
        <taxon>Alphaproteobacteria</taxon>
        <taxon>Sphingomonadales</taxon>
        <taxon>Sphingomonadaceae</taxon>
        <taxon>Novosphingobium</taxon>
    </lineage>
</organism>
<evidence type="ECO:0000313" key="2">
    <source>
        <dbReference type="EMBL" id="MBB3954309.1"/>
    </source>
</evidence>
<dbReference type="AlphaFoldDB" id="A0A7W6G544"/>
<dbReference type="CDD" id="cd07344">
    <property type="entry name" value="M48_yhfN_like"/>
    <property type="match status" value="1"/>
</dbReference>